<gene>
    <name evidence="1" type="primary">101</name>
    <name evidence="1" type="ORF">WILDE_101</name>
</gene>
<organism evidence="1 2">
    <name type="scientific">Arthrobacter phage Wilde</name>
    <dbReference type="NCBI Taxonomy" id="1772323"/>
    <lineage>
        <taxon>Viruses</taxon>
        <taxon>Duplodnaviria</taxon>
        <taxon>Heunggongvirae</taxon>
        <taxon>Uroviricota</taxon>
        <taxon>Caudoviricetes</taxon>
        <taxon>Tankvirus</taxon>
        <taxon>Tankvirus tank</taxon>
    </lineage>
</organism>
<accession>A0A0U4K4B9</accession>
<evidence type="ECO:0000313" key="2">
    <source>
        <dbReference type="Proteomes" id="UP000225045"/>
    </source>
</evidence>
<evidence type="ECO:0000313" key="1">
    <source>
        <dbReference type="EMBL" id="ALY10892.1"/>
    </source>
</evidence>
<sequence length="100" mass="11469">MSRRVSRRDVDVLVGYINALAHELDLMPEGFTLHFQKGSRSNGQPHYLYVERDTDSGRQRTHLPEFAPEFSYKITLTEAHRLLTATEKALSAVVNQQAKR</sequence>
<dbReference type="Proteomes" id="UP000225045">
    <property type="component" value="Segment"/>
</dbReference>
<dbReference type="EMBL" id="KU160673">
    <property type="protein sequence ID" value="ALY10892.1"/>
    <property type="molecule type" value="Genomic_DNA"/>
</dbReference>
<protein>
    <submittedName>
        <fullName evidence="1">Uncharacterized protein</fullName>
    </submittedName>
</protein>
<name>A0A0U4K4B9_9CAUD</name>
<proteinExistence type="predicted"/>
<reference evidence="1 2" key="1">
    <citation type="submission" date="2015-11" db="EMBL/GenBank/DDBJ databases">
        <authorList>
            <person name="Menninger J.E."/>
            <person name="Lamey M.E."/>
            <person name="Lindemann J.M."/>
            <person name="Martynyuk T."/>
            <person name="Mele F.E."/>
            <person name="Nabua C.T."/>
            <person name="Napoli C.K."/>
            <person name="Santiago L.M."/>
            <person name="Sweetman A.T."/>
            <person name="Weinstein J.L."/>
            <person name="Barrett N.A."/>
            <person name="Buerkert T.R."/>
            <person name="Cautela J.A."/>
            <person name="Egan M.S."/>
            <person name="Erb J.E."/>
            <person name="Garrigan K.E."/>
            <person name="Hagan D.J."/>
            <person name="Hartwell M.C."/>
            <person name="Hyduchak K.M."/>
            <person name="Jacob A.E."/>
            <person name="DeNigris D.M."/>
            <person name="London S.C."/>
            <person name="King-Smith C."/>
            <person name="Lee-Soety J.Y."/>
            <person name="Bradley K.W."/>
            <person name="Asai D.J."/>
            <person name="Bowman C.A."/>
            <person name="Russell D.A."/>
            <person name="Pope W.H."/>
            <person name="Jacobs-Sera D."/>
            <person name="Hendrix R.W."/>
            <person name="Hatfull G.F."/>
        </authorList>
    </citation>
    <scope>NUCLEOTIDE SEQUENCE [LARGE SCALE GENOMIC DNA]</scope>
</reference>